<feature type="transmembrane region" description="Helical" evidence="2">
    <location>
        <begin position="60"/>
        <end position="78"/>
    </location>
</feature>
<organism evidence="3 4">
    <name type="scientific">Flagellimonas lutaonensis</name>
    <dbReference type="NCBI Taxonomy" id="516051"/>
    <lineage>
        <taxon>Bacteria</taxon>
        <taxon>Pseudomonadati</taxon>
        <taxon>Bacteroidota</taxon>
        <taxon>Flavobacteriia</taxon>
        <taxon>Flavobacteriales</taxon>
        <taxon>Flavobacteriaceae</taxon>
        <taxon>Flagellimonas</taxon>
    </lineage>
</organism>
<gene>
    <name evidence="3" type="ORF">VC82_2733</name>
</gene>
<reference evidence="3 4" key="1">
    <citation type="submission" date="2015-03" db="EMBL/GenBank/DDBJ databases">
        <title>Complete genome sequence of Muricauda lutaonensis CC-HSB-11T, isolated from a coastal hot spring.</title>
        <authorList>
            <person name="Kim K.M."/>
        </authorList>
    </citation>
    <scope>NUCLEOTIDE SEQUENCE [LARGE SCALE GENOMIC DNA]</scope>
    <source>
        <strain evidence="3 4">CC-HSB-11</strain>
    </source>
</reference>
<keyword evidence="2" id="KW-0472">Membrane</keyword>
<evidence type="ECO:0000313" key="4">
    <source>
        <dbReference type="Proteomes" id="UP000032726"/>
    </source>
</evidence>
<evidence type="ECO:0000256" key="1">
    <source>
        <dbReference type="SAM" id="Coils"/>
    </source>
</evidence>
<dbReference type="STRING" id="516051.VC82_2733"/>
<name>A0A0D5YWJ3_9FLAO</name>
<keyword evidence="1" id="KW-0175">Coiled coil</keyword>
<evidence type="ECO:0000313" key="3">
    <source>
        <dbReference type="EMBL" id="AKA36291.1"/>
    </source>
</evidence>
<feature type="coiled-coil region" evidence="1">
    <location>
        <begin position="153"/>
        <end position="180"/>
    </location>
</feature>
<protein>
    <submittedName>
        <fullName evidence="3">Uncharacterized protein</fullName>
    </submittedName>
</protein>
<evidence type="ECO:0000256" key="2">
    <source>
        <dbReference type="SAM" id="Phobius"/>
    </source>
</evidence>
<dbReference type="KEGG" id="mlt:VC82_2733"/>
<sequence>MFERKKIKRKLIVEGLIALFIAVTPLLFYYYKYISPDAQSINLLGITFENNGFSSVHYAFYYYSSKLIPLLLLVIWFVTCKHWWYHAILIPIAMFAFQFYQGSLVEDSTKIDENEILYVIAVTMVIVPIVYFIRVKLVDKYVHGIDLKAMDTELKLHKEKEAIRKELEKLERRREALSKKS</sequence>
<feature type="transmembrane region" description="Helical" evidence="2">
    <location>
        <begin position="12"/>
        <end position="31"/>
    </location>
</feature>
<dbReference type="EMBL" id="CP011071">
    <property type="protein sequence ID" value="AKA36291.1"/>
    <property type="molecule type" value="Genomic_DNA"/>
</dbReference>
<keyword evidence="4" id="KW-1185">Reference proteome</keyword>
<dbReference type="Proteomes" id="UP000032726">
    <property type="component" value="Chromosome"/>
</dbReference>
<dbReference type="PATRIC" id="fig|516051.4.peg.2802"/>
<dbReference type="OrthoDB" id="1446731at2"/>
<keyword evidence="2" id="KW-1133">Transmembrane helix</keyword>
<proteinExistence type="predicted"/>
<feature type="transmembrane region" description="Helical" evidence="2">
    <location>
        <begin position="83"/>
        <end position="101"/>
    </location>
</feature>
<feature type="transmembrane region" description="Helical" evidence="2">
    <location>
        <begin position="116"/>
        <end position="133"/>
    </location>
</feature>
<dbReference type="HOGENOM" id="CLU_112908_0_0_10"/>
<accession>A0A0D5YWJ3</accession>
<dbReference type="AlphaFoldDB" id="A0A0D5YWJ3"/>
<keyword evidence="2" id="KW-0812">Transmembrane</keyword>